<dbReference type="PANTHER" id="PTHR45631">
    <property type="entry name" value="OS07G0107800 PROTEIN-RELATED"/>
    <property type="match status" value="1"/>
</dbReference>
<comment type="caution">
    <text evidence="4">The sequence shown here is derived from an EMBL/GenBank/DDBJ whole genome shotgun (WGS) entry which is preliminary data.</text>
</comment>
<accession>A0A5N6NNJ1</accession>
<dbReference type="InterPro" id="IPR024788">
    <property type="entry name" value="Malectin-like_Carb-bd_dom"/>
</dbReference>
<name>A0A5N6NNJ1_9ASTR</name>
<dbReference type="Pfam" id="PF12819">
    <property type="entry name" value="Malectin_like"/>
    <property type="match status" value="1"/>
</dbReference>
<evidence type="ECO:0000256" key="2">
    <source>
        <dbReference type="SAM" id="SignalP"/>
    </source>
</evidence>
<gene>
    <name evidence="4" type="ORF">E3N88_19542</name>
</gene>
<proteinExistence type="predicted"/>
<comment type="subcellular location">
    <subcellularLocation>
        <location evidence="1">Membrane</location>
        <topology evidence="1">Single-pass membrane protein</topology>
    </subcellularLocation>
</comment>
<dbReference type="InterPro" id="IPR032675">
    <property type="entry name" value="LRR_dom_sf"/>
</dbReference>
<dbReference type="EMBL" id="SZYD01000010">
    <property type="protein sequence ID" value="KAD4982871.1"/>
    <property type="molecule type" value="Genomic_DNA"/>
</dbReference>
<dbReference type="OrthoDB" id="2017114at2759"/>
<evidence type="ECO:0000313" key="5">
    <source>
        <dbReference type="Proteomes" id="UP000326396"/>
    </source>
</evidence>
<dbReference type="GO" id="GO:0016020">
    <property type="term" value="C:membrane"/>
    <property type="evidence" value="ECO:0007669"/>
    <property type="project" value="UniProtKB-SubCell"/>
</dbReference>
<evidence type="ECO:0000256" key="1">
    <source>
        <dbReference type="ARBA" id="ARBA00004167"/>
    </source>
</evidence>
<evidence type="ECO:0000313" key="4">
    <source>
        <dbReference type="EMBL" id="KAD4982871.1"/>
    </source>
</evidence>
<organism evidence="4 5">
    <name type="scientific">Mikania micrantha</name>
    <name type="common">bitter vine</name>
    <dbReference type="NCBI Taxonomy" id="192012"/>
    <lineage>
        <taxon>Eukaryota</taxon>
        <taxon>Viridiplantae</taxon>
        <taxon>Streptophyta</taxon>
        <taxon>Embryophyta</taxon>
        <taxon>Tracheophyta</taxon>
        <taxon>Spermatophyta</taxon>
        <taxon>Magnoliopsida</taxon>
        <taxon>eudicotyledons</taxon>
        <taxon>Gunneridae</taxon>
        <taxon>Pentapetalae</taxon>
        <taxon>asterids</taxon>
        <taxon>campanulids</taxon>
        <taxon>Asterales</taxon>
        <taxon>Asteraceae</taxon>
        <taxon>Asteroideae</taxon>
        <taxon>Heliantheae alliance</taxon>
        <taxon>Eupatorieae</taxon>
        <taxon>Mikania</taxon>
    </lineage>
</organism>
<dbReference type="Proteomes" id="UP000326396">
    <property type="component" value="Linkage Group LG18"/>
</dbReference>
<dbReference type="AlphaFoldDB" id="A0A5N6NNJ1"/>
<reference evidence="4 5" key="1">
    <citation type="submission" date="2019-05" db="EMBL/GenBank/DDBJ databases">
        <title>Mikania micrantha, genome provides insights into the molecular mechanism of rapid growth.</title>
        <authorList>
            <person name="Liu B."/>
        </authorList>
    </citation>
    <scope>NUCLEOTIDE SEQUENCE [LARGE SCALE GENOMIC DNA]</scope>
    <source>
        <strain evidence="4">NLD-2019</strain>
        <tissue evidence="4">Leaf</tissue>
    </source>
</reference>
<protein>
    <recommendedName>
        <fullName evidence="3">Malectin-like domain-containing protein</fullName>
    </recommendedName>
</protein>
<feature type="chain" id="PRO_5024346037" description="Malectin-like domain-containing protein" evidence="2">
    <location>
        <begin position="25"/>
        <end position="326"/>
    </location>
</feature>
<dbReference type="SUPFAM" id="SSF52058">
    <property type="entry name" value="L domain-like"/>
    <property type="match status" value="1"/>
</dbReference>
<evidence type="ECO:0000259" key="3">
    <source>
        <dbReference type="Pfam" id="PF12819"/>
    </source>
</evidence>
<feature type="domain" description="Malectin-like" evidence="3">
    <location>
        <begin position="34"/>
        <end position="270"/>
    </location>
</feature>
<dbReference type="PANTHER" id="PTHR45631:SF202">
    <property type="entry name" value="SENESCENCE-INDUCED RECEPTOR-LIKE SERINE_THREONINE-PROTEIN KINASE"/>
    <property type="match status" value="1"/>
</dbReference>
<keyword evidence="2" id="KW-0732">Signal</keyword>
<dbReference type="Gene3D" id="3.80.10.10">
    <property type="entry name" value="Ribonuclease Inhibitor"/>
    <property type="match status" value="1"/>
</dbReference>
<feature type="signal peptide" evidence="2">
    <location>
        <begin position="1"/>
        <end position="24"/>
    </location>
</feature>
<keyword evidence="5" id="KW-1185">Reference proteome</keyword>
<sequence length="326" mass="36123">MALFITFYSVLILQAVLILAMVHAQDDQSGFISIDCGIAEGSTYTDEKTGINYVSDTGFIDSGKNQEVLSAYKSNTLDFQLRTLKSFPENTRNCYTLKPKQGKGNRYLVRARFMYGNYDFKSQTLEFDLYLGNDHWSRVRVGSSAIDYEIIHLTSSNYIYVCLVNIGLGNPFISALELRLLDNTMYADGLRSLNLFSRSNFGASEVVRYADDKYDRIWNPAANLSGLTDVQTSSPVSLGSSTKEKVPSKVMSTAIKTTNTSFDFVSSWKNLSNNNLGSVPKFLASLDSLKILILAGNNFTRPLPAELLEKAKKGLSLSIEDSGPTT</sequence>